<feature type="region of interest" description="Disordered" evidence="1">
    <location>
        <begin position="636"/>
        <end position="658"/>
    </location>
</feature>
<reference evidence="3" key="1">
    <citation type="submission" date="2020-11" db="EMBL/GenBank/DDBJ databases">
        <authorList>
            <person name="Whiteford S."/>
        </authorList>
    </citation>
    <scope>NUCLEOTIDE SEQUENCE</scope>
</reference>
<keyword evidence="4" id="KW-1185">Reference proteome</keyword>
<dbReference type="Proteomes" id="UP000653454">
    <property type="component" value="Unassembled WGS sequence"/>
</dbReference>
<feature type="compositionally biased region" description="Polar residues" evidence="1">
    <location>
        <begin position="504"/>
        <end position="513"/>
    </location>
</feature>
<dbReference type="PANTHER" id="PTHR46060">
    <property type="entry name" value="MARINER MOS1 TRANSPOSASE-LIKE PROTEIN"/>
    <property type="match status" value="1"/>
</dbReference>
<dbReference type="InterPro" id="IPR041426">
    <property type="entry name" value="Mos1_HTH"/>
</dbReference>
<dbReference type="GO" id="GO:0044547">
    <property type="term" value="F:DNA topoisomerase binding"/>
    <property type="evidence" value="ECO:0007669"/>
    <property type="project" value="TreeGrafter"/>
</dbReference>
<dbReference type="GO" id="GO:0015074">
    <property type="term" value="P:DNA integration"/>
    <property type="evidence" value="ECO:0007669"/>
    <property type="project" value="TreeGrafter"/>
</dbReference>
<dbReference type="InterPro" id="IPR036397">
    <property type="entry name" value="RNaseH_sf"/>
</dbReference>
<dbReference type="AlphaFoldDB" id="A0A8S4EA25"/>
<dbReference type="GO" id="GO:0000793">
    <property type="term" value="C:condensed chromosome"/>
    <property type="evidence" value="ECO:0007669"/>
    <property type="project" value="TreeGrafter"/>
</dbReference>
<dbReference type="Gene3D" id="1.10.10.1450">
    <property type="match status" value="1"/>
</dbReference>
<dbReference type="GO" id="GO:0035861">
    <property type="term" value="C:site of double-strand break"/>
    <property type="evidence" value="ECO:0007669"/>
    <property type="project" value="TreeGrafter"/>
</dbReference>
<dbReference type="InterPro" id="IPR052709">
    <property type="entry name" value="Transposase-MT_Hybrid"/>
</dbReference>
<dbReference type="EMBL" id="CAJHNJ030000013">
    <property type="protein sequence ID" value="CAG9112092.1"/>
    <property type="molecule type" value="Genomic_DNA"/>
</dbReference>
<gene>
    <name evidence="3" type="ORF">PLXY2_LOCUS4869</name>
</gene>
<organism evidence="3 4">
    <name type="scientific">Plutella xylostella</name>
    <name type="common">Diamondback moth</name>
    <name type="synonym">Plutella maculipennis</name>
    <dbReference type="NCBI Taxonomy" id="51655"/>
    <lineage>
        <taxon>Eukaryota</taxon>
        <taxon>Metazoa</taxon>
        <taxon>Ecdysozoa</taxon>
        <taxon>Arthropoda</taxon>
        <taxon>Hexapoda</taxon>
        <taxon>Insecta</taxon>
        <taxon>Pterygota</taxon>
        <taxon>Neoptera</taxon>
        <taxon>Endopterygota</taxon>
        <taxon>Lepidoptera</taxon>
        <taxon>Glossata</taxon>
        <taxon>Ditrysia</taxon>
        <taxon>Yponomeutoidea</taxon>
        <taxon>Plutellidae</taxon>
        <taxon>Plutella</taxon>
    </lineage>
</organism>
<evidence type="ECO:0000313" key="4">
    <source>
        <dbReference type="Proteomes" id="UP000653454"/>
    </source>
</evidence>
<dbReference type="GO" id="GO:0006303">
    <property type="term" value="P:double-strand break repair via nonhomologous end joining"/>
    <property type="evidence" value="ECO:0007669"/>
    <property type="project" value="TreeGrafter"/>
</dbReference>
<evidence type="ECO:0000313" key="3">
    <source>
        <dbReference type="EMBL" id="CAG9112092.1"/>
    </source>
</evidence>
<feature type="compositionally biased region" description="Polar residues" evidence="1">
    <location>
        <begin position="640"/>
        <end position="658"/>
    </location>
</feature>
<dbReference type="Pfam" id="PF01359">
    <property type="entry name" value="Transposase_1"/>
    <property type="match status" value="1"/>
</dbReference>
<dbReference type="PANTHER" id="PTHR46060:SF2">
    <property type="entry name" value="HISTONE-LYSINE N-METHYLTRANSFERASE SETMAR"/>
    <property type="match status" value="1"/>
</dbReference>
<feature type="region of interest" description="Disordered" evidence="1">
    <location>
        <begin position="472"/>
        <end position="527"/>
    </location>
</feature>
<dbReference type="GO" id="GO:0042800">
    <property type="term" value="F:histone H3K4 methyltransferase activity"/>
    <property type="evidence" value="ECO:0007669"/>
    <property type="project" value="TreeGrafter"/>
</dbReference>
<evidence type="ECO:0000256" key="1">
    <source>
        <dbReference type="SAM" id="MobiDB-lite"/>
    </source>
</evidence>
<comment type="caution">
    <text evidence="3">The sequence shown here is derived from an EMBL/GenBank/DDBJ whole genome shotgun (WGS) entry which is preliminary data.</text>
</comment>
<proteinExistence type="predicted"/>
<dbReference type="InterPro" id="IPR036388">
    <property type="entry name" value="WH-like_DNA-bd_sf"/>
</dbReference>
<dbReference type="GO" id="GO:0031297">
    <property type="term" value="P:replication fork processing"/>
    <property type="evidence" value="ECO:0007669"/>
    <property type="project" value="TreeGrafter"/>
</dbReference>
<feature type="domain" description="Mos1 transposase HTH" evidence="2">
    <location>
        <begin position="6"/>
        <end position="52"/>
    </location>
</feature>
<accession>A0A8S4EA25</accession>
<dbReference type="GO" id="GO:0046975">
    <property type="term" value="F:histone H3K36 methyltransferase activity"/>
    <property type="evidence" value="ECO:0007669"/>
    <property type="project" value="TreeGrafter"/>
</dbReference>
<dbReference type="InterPro" id="IPR001888">
    <property type="entry name" value="Transposase_1"/>
</dbReference>
<protein>
    <submittedName>
        <fullName evidence="3">(diamondback moth) hypothetical protein</fullName>
    </submittedName>
</protein>
<dbReference type="Gene3D" id="3.30.420.10">
    <property type="entry name" value="Ribonuclease H-like superfamily/Ribonuclease H"/>
    <property type="match status" value="1"/>
</dbReference>
<dbReference type="Gene3D" id="1.10.10.10">
    <property type="entry name" value="Winged helix-like DNA-binding domain superfamily/Winged helix DNA-binding domain"/>
    <property type="match status" value="1"/>
</dbReference>
<dbReference type="GO" id="GO:0044774">
    <property type="term" value="P:mitotic DNA integrity checkpoint signaling"/>
    <property type="evidence" value="ECO:0007669"/>
    <property type="project" value="TreeGrafter"/>
</dbReference>
<dbReference type="Pfam" id="PF17906">
    <property type="entry name" value="HTH_48"/>
    <property type="match status" value="1"/>
</dbReference>
<dbReference type="GO" id="GO:0003697">
    <property type="term" value="F:single-stranded DNA binding"/>
    <property type="evidence" value="ECO:0007669"/>
    <property type="project" value="TreeGrafter"/>
</dbReference>
<name>A0A8S4EA25_PLUXY</name>
<sequence length="658" mass="73475">MENLKYRVIYEYEFHRGTSAAETARRINDVYGDGVAKENTVRFWFQRFRSGNFDLQNKPRGRPETKVDNEELKAIVEADPSQTTSELAAGSGVSDKTILIHLKQIGKVKKLERWVPHELSEANRQTRVDCCVTLLNRHNNEGILNRIITCDEKWILYDNRKRSSQWLNPGEPAKSCPKRKLTKKKLLVSVWWTSAGVVHYSFLKSGQTITADIYCQQLQTMMEKLAAKQPRLVNRSRPLLLQDNARPHTAQQTATKLEELQLECLRHPLYSPDLAPTDYHFFRNLDNYLQGKKFNSDGAVQTAFKDFIDSRPNGQQQQFHFAFGQRPFPFPPDPLGGFRMPPITSCQNMSQFGLSSSNSHWGYAGHESVRHLLQQLALGLRECRRVPGLPILLIHMPKTLIDMSQFGLSSSNSHWGYGSAGAYPAYLPSCAAPAAQFNPPALGFSGAEQPAQQDFTNNTVLPDTTGVDLDQQLSGLVGTSPPHHGSLLPRYNNNDYLPPGPRSLSDNSSQPESPVQDDLLTSNTNTNLGANNTNFSLMGSQTSYSNSNCNNSLYPVLPASLLYSQLYSAANQSHNFHPLHSNSIHSTQNHHNELQTMMDQISSTTNNHRQHVSHGQDLLLGGGNSCAAAAARGDDGRVTNIGQRGNPQPDSNTVWRPY</sequence>
<evidence type="ECO:0000259" key="2">
    <source>
        <dbReference type="Pfam" id="PF17906"/>
    </source>
</evidence>
<dbReference type="GO" id="GO:0000729">
    <property type="term" value="P:DNA double-strand break processing"/>
    <property type="evidence" value="ECO:0007669"/>
    <property type="project" value="TreeGrafter"/>
</dbReference>
<dbReference type="GO" id="GO:0003690">
    <property type="term" value="F:double-stranded DNA binding"/>
    <property type="evidence" value="ECO:0007669"/>
    <property type="project" value="TreeGrafter"/>
</dbReference>
<dbReference type="GO" id="GO:0000014">
    <property type="term" value="F:single-stranded DNA endodeoxyribonuclease activity"/>
    <property type="evidence" value="ECO:0007669"/>
    <property type="project" value="TreeGrafter"/>
</dbReference>
<dbReference type="GO" id="GO:0005634">
    <property type="term" value="C:nucleus"/>
    <property type="evidence" value="ECO:0007669"/>
    <property type="project" value="TreeGrafter"/>
</dbReference>